<gene>
    <name evidence="2" type="ORF">GIB67_015423</name>
</gene>
<evidence type="ECO:0000313" key="2">
    <source>
        <dbReference type="EMBL" id="KAF6135570.1"/>
    </source>
</evidence>
<keyword evidence="3" id="KW-1185">Reference proteome</keyword>
<protein>
    <submittedName>
        <fullName evidence="2">Uncharacterized protein</fullName>
    </submittedName>
</protein>
<keyword evidence="1" id="KW-0472">Membrane</keyword>
<sequence length="212" mass="23865">MGLVTLLSRKMLSSRPIHASEHRRRGIGRKQITRQAIFYARQIPYCHRTIETITWRPWLESAVSELDDVRRASLLSSSRMPLQVLNGNCEYYLGDRCWRQLTSTAGIPLDPPLSMSPYLSPAELQVMRHVGFIDCEQFVIGEERENYTSYWANQTAELGPLLIDSKRMGNIYLFGPSALMVGITPVVVTSASVHSLSQDFSLPGRPEGPDLG</sequence>
<evidence type="ECO:0000313" key="3">
    <source>
        <dbReference type="Proteomes" id="UP000541444"/>
    </source>
</evidence>
<dbReference type="EMBL" id="JACGCM010002784">
    <property type="protein sequence ID" value="KAF6135570.1"/>
    <property type="molecule type" value="Genomic_DNA"/>
</dbReference>
<dbReference type="AlphaFoldDB" id="A0A7J7KYW7"/>
<comment type="caution">
    <text evidence="2">The sequence shown here is derived from an EMBL/GenBank/DDBJ whole genome shotgun (WGS) entry which is preliminary data.</text>
</comment>
<accession>A0A7J7KYW7</accession>
<proteinExistence type="predicted"/>
<feature type="transmembrane region" description="Helical" evidence="1">
    <location>
        <begin position="171"/>
        <end position="193"/>
    </location>
</feature>
<keyword evidence="1" id="KW-1133">Transmembrane helix</keyword>
<reference evidence="2 3" key="1">
    <citation type="journal article" date="2020" name="IScience">
        <title>Genome Sequencing of the Endangered Kingdonia uniflora (Circaeasteraceae, Ranunculales) Reveals Potential Mechanisms of Evolutionary Specialization.</title>
        <authorList>
            <person name="Sun Y."/>
            <person name="Deng T."/>
            <person name="Zhang A."/>
            <person name="Moore M.J."/>
            <person name="Landis J.B."/>
            <person name="Lin N."/>
            <person name="Zhang H."/>
            <person name="Zhang X."/>
            <person name="Huang J."/>
            <person name="Zhang X."/>
            <person name="Sun H."/>
            <person name="Wang H."/>
        </authorList>
    </citation>
    <scope>NUCLEOTIDE SEQUENCE [LARGE SCALE GENOMIC DNA]</scope>
    <source>
        <strain evidence="2">TB1705</strain>
        <tissue evidence="2">Leaf</tissue>
    </source>
</reference>
<organism evidence="2 3">
    <name type="scientific">Kingdonia uniflora</name>
    <dbReference type="NCBI Taxonomy" id="39325"/>
    <lineage>
        <taxon>Eukaryota</taxon>
        <taxon>Viridiplantae</taxon>
        <taxon>Streptophyta</taxon>
        <taxon>Embryophyta</taxon>
        <taxon>Tracheophyta</taxon>
        <taxon>Spermatophyta</taxon>
        <taxon>Magnoliopsida</taxon>
        <taxon>Ranunculales</taxon>
        <taxon>Circaeasteraceae</taxon>
        <taxon>Kingdonia</taxon>
    </lineage>
</organism>
<evidence type="ECO:0000256" key="1">
    <source>
        <dbReference type="SAM" id="Phobius"/>
    </source>
</evidence>
<dbReference type="Proteomes" id="UP000541444">
    <property type="component" value="Unassembled WGS sequence"/>
</dbReference>
<name>A0A7J7KYW7_9MAGN</name>
<keyword evidence="1" id="KW-0812">Transmembrane</keyword>